<accession>A0A6A3J6K9</accession>
<evidence type="ECO:0008006" key="8">
    <source>
        <dbReference type="Google" id="ProtNLM"/>
    </source>
</evidence>
<evidence type="ECO:0000313" key="3">
    <source>
        <dbReference type="EMBL" id="KAE8992423.1"/>
    </source>
</evidence>
<evidence type="ECO:0000313" key="5">
    <source>
        <dbReference type="Proteomes" id="UP000429607"/>
    </source>
</evidence>
<evidence type="ECO:0000313" key="6">
    <source>
        <dbReference type="Proteomes" id="UP000434957"/>
    </source>
</evidence>
<dbReference type="EMBL" id="QXFV01002127">
    <property type="protein sequence ID" value="KAE8992423.1"/>
    <property type="molecule type" value="Genomic_DNA"/>
</dbReference>
<organism evidence="2 7">
    <name type="scientific">Phytophthora rubi</name>
    <dbReference type="NCBI Taxonomy" id="129364"/>
    <lineage>
        <taxon>Eukaryota</taxon>
        <taxon>Sar</taxon>
        <taxon>Stramenopiles</taxon>
        <taxon>Oomycota</taxon>
        <taxon>Peronosporomycetes</taxon>
        <taxon>Peronosporales</taxon>
        <taxon>Peronosporaceae</taxon>
        <taxon>Phytophthora</taxon>
    </lineage>
</organism>
<dbReference type="EMBL" id="QXFU01002173">
    <property type="protein sequence ID" value="KAE8989387.1"/>
    <property type="molecule type" value="Genomic_DNA"/>
</dbReference>
<gene>
    <name evidence="3" type="ORF">PR001_g20947</name>
    <name evidence="2" type="ORF">PR002_g21463</name>
    <name evidence="4" type="ORF">PR003_g21936</name>
</gene>
<feature type="chain" id="PRO_5036164508" description="Cyanovirin-N domain-containing protein" evidence="1">
    <location>
        <begin position="39"/>
        <end position="77"/>
    </location>
</feature>
<dbReference type="Proteomes" id="UP000429607">
    <property type="component" value="Unassembled WGS sequence"/>
</dbReference>
<evidence type="ECO:0000313" key="7">
    <source>
        <dbReference type="Proteomes" id="UP000435112"/>
    </source>
</evidence>
<dbReference type="AlphaFoldDB" id="A0A6A3J6K9"/>
<reference evidence="5 7" key="1">
    <citation type="submission" date="2018-09" db="EMBL/GenBank/DDBJ databases">
        <title>Genomic investigation of the strawberry pathogen Phytophthora fragariae indicates pathogenicity is determined by transcriptional variation in three key races.</title>
        <authorList>
            <person name="Adams T.M."/>
            <person name="Armitage A.D."/>
            <person name="Sobczyk M.K."/>
            <person name="Bates H.J."/>
            <person name="Dunwell J.M."/>
            <person name="Nellist C.F."/>
            <person name="Harrison R.J."/>
        </authorList>
    </citation>
    <scope>NUCLEOTIDE SEQUENCE [LARGE SCALE GENOMIC DNA]</scope>
    <source>
        <strain evidence="3 5">SCRP249</strain>
        <strain evidence="2 7">SCRP324</strain>
        <strain evidence="4 6">SCRP333</strain>
    </source>
</reference>
<evidence type="ECO:0000313" key="4">
    <source>
        <dbReference type="EMBL" id="KAE9303701.1"/>
    </source>
</evidence>
<dbReference type="EMBL" id="QXFT01002113">
    <property type="protein sequence ID" value="KAE9303701.1"/>
    <property type="molecule type" value="Genomic_DNA"/>
</dbReference>
<dbReference type="Proteomes" id="UP000434957">
    <property type="component" value="Unassembled WGS sequence"/>
</dbReference>
<name>A0A6A3J6K9_9STRA</name>
<evidence type="ECO:0000313" key="2">
    <source>
        <dbReference type="EMBL" id="KAE8989387.1"/>
    </source>
</evidence>
<sequence length="77" mass="8556">MWRLRAPMGTWSGLCQRLGLWTLWWLRLLNTVPMESSAGQIQAHCNPNTDADAKVEIKCTCRSTGSADIVASFCSVN</sequence>
<proteinExistence type="predicted"/>
<keyword evidence="1" id="KW-0732">Signal</keyword>
<feature type="signal peptide" evidence="1">
    <location>
        <begin position="1"/>
        <end position="38"/>
    </location>
</feature>
<protein>
    <recommendedName>
        <fullName evidence="8">Cyanovirin-N domain-containing protein</fullName>
    </recommendedName>
</protein>
<comment type="caution">
    <text evidence="2">The sequence shown here is derived from an EMBL/GenBank/DDBJ whole genome shotgun (WGS) entry which is preliminary data.</text>
</comment>
<keyword evidence="6" id="KW-1185">Reference proteome</keyword>
<dbReference type="Proteomes" id="UP000435112">
    <property type="component" value="Unassembled WGS sequence"/>
</dbReference>
<dbReference type="OrthoDB" id="10292410at2759"/>
<evidence type="ECO:0000256" key="1">
    <source>
        <dbReference type="SAM" id="SignalP"/>
    </source>
</evidence>